<gene>
    <name evidence="2" type="ORF">E7272_11370</name>
</gene>
<dbReference type="PROSITE" id="PS51257">
    <property type="entry name" value="PROKAR_LIPOPROTEIN"/>
    <property type="match status" value="1"/>
</dbReference>
<reference evidence="2" key="1">
    <citation type="submission" date="2019-04" db="EMBL/GenBank/DDBJ databases">
        <title>Evolution of Biomass-Degrading Anaerobic Consortia Revealed by Metagenomics.</title>
        <authorList>
            <person name="Peng X."/>
        </authorList>
    </citation>
    <scope>NUCLEOTIDE SEQUENCE</scope>
    <source>
        <strain evidence="2">SIG311</strain>
    </source>
</reference>
<name>A0A927U8Q2_9FIRM</name>
<sequence length="266" mass="30781">MKRKIYFLLACITMACMLSACSAKTAKQDEEVVETKQEEEVVLSEKQKKILKEAGLPQNYDELDAMQQINIRNIGLMLDYIENKYDKEFEFYKFYADSTGLETPSLEVYPVDDSECIVTVKTVTKSDSKKVTYTDDYMELQATSEYEQAVKNCIAERFQDAEFEVFSTINSMEEGERDVLSKASAVTYVCMVDPFEKEEDALKAAEEVINYIKEKNGNKPLGIYYYMQTEEQFNQTYITSADDDFSDVEYKYRMTTNNNAARIEEK</sequence>
<keyword evidence="1" id="KW-0732">Signal</keyword>
<feature type="chain" id="PRO_5039036700" evidence="1">
    <location>
        <begin position="23"/>
        <end position="266"/>
    </location>
</feature>
<evidence type="ECO:0000313" key="3">
    <source>
        <dbReference type="Proteomes" id="UP000766246"/>
    </source>
</evidence>
<feature type="signal peptide" evidence="1">
    <location>
        <begin position="1"/>
        <end position="22"/>
    </location>
</feature>
<evidence type="ECO:0000313" key="2">
    <source>
        <dbReference type="EMBL" id="MBE5920426.1"/>
    </source>
</evidence>
<evidence type="ECO:0000256" key="1">
    <source>
        <dbReference type="SAM" id="SignalP"/>
    </source>
</evidence>
<dbReference type="AlphaFoldDB" id="A0A927U8Q2"/>
<dbReference type="EMBL" id="SVER01000032">
    <property type="protein sequence ID" value="MBE5920426.1"/>
    <property type="molecule type" value="Genomic_DNA"/>
</dbReference>
<accession>A0A927U8Q2</accession>
<protein>
    <submittedName>
        <fullName evidence="2">Uncharacterized protein</fullName>
    </submittedName>
</protein>
<proteinExistence type="predicted"/>
<organism evidence="2 3">
    <name type="scientific">Pseudobutyrivibrio ruminis</name>
    <dbReference type="NCBI Taxonomy" id="46206"/>
    <lineage>
        <taxon>Bacteria</taxon>
        <taxon>Bacillati</taxon>
        <taxon>Bacillota</taxon>
        <taxon>Clostridia</taxon>
        <taxon>Lachnospirales</taxon>
        <taxon>Lachnospiraceae</taxon>
        <taxon>Pseudobutyrivibrio</taxon>
    </lineage>
</organism>
<dbReference type="Proteomes" id="UP000766246">
    <property type="component" value="Unassembled WGS sequence"/>
</dbReference>
<comment type="caution">
    <text evidence="2">The sequence shown here is derived from an EMBL/GenBank/DDBJ whole genome shotgun (WGS) entry which is preliminary data.</text>
</comment>